<keyword evidence="4" id="KW-1185">Reference proteome</keyword>
<feature type="domain" description="GerMN" evidence="2">
    <location>
        <begin position="225"/>
        <end position="313"/>
    </location>
</feature>
<comment type="caution">
    <text evidence="3">The sequence shown here is derived from an EMBL/GenBank/DDBJ whole genome shotgun (WGS) entry which is preliminary data.</text>
</comment>
<accession>A0A8J3TVK6</accession>
<keyword evidence="3" id="KW-0449">Lipoprotein</keyword>
<dbReference type="AlphaFoldDB" id="A0A8J3TVK6"/>
<dbReference type="Pfam" id="PF10647">
    <property type="entry name" value="Gmad1"/>
    <property type="match status" value="1"/>
</dbReference>
<proteinExistence type="predicted"/>
<dbReference type="EMBL" id="BOOO01000038">
    <property type="protein sequence ID" value="GII33144.1"/>
    <property type="molecule type" value="Genomic_DNA"/>
</dbReference>
<dbReference type="Pfam" id="PF25976">
    <property type="entry name" value="LpqB_N"/>
    <property type="match status" value="1"/>
</dbReference>
<protein>
    <submittedName>
        <fullName evidence="3">Lipoprotein</fullName>
    </submittedName>
</protein>
<dbReference type="Proteomes" id="UP000650628">
    <property type="component" value="Unassembled WGS sequence"/>
</dbReference>
<keyword evidence="1" id="KW-0732">Signal</keyword>
<dbReference type="InterPro" id="IPR019606">
    <property type="entry name" value="GerMN"/>
</dbReference>
<dbReference type="InterPro" id="IPR018910">
    <property type="entry name" value="LpqB_C"/>
</dbReference>
<organism evidence="3 4">
    <name type="scientific">Planotetraspora mira</name>
    <dbReference type="NCBI Taxonomy" id="58121"/>
    <lineage>
        <taxon>Bacteria</taxon>
        <taxon>Bacillati</taxon>
        <taxon>Actinomycetota</taxon>
        <taxon>Actinomycetes</taxon>
        <taxon>Streptosporangiales</taxon>
        <taxon>Streptosporangiaceae</taxon>
        <taxon>Planotetraspora</taxon>
    </lineage>
</organism>
<dbReference type="SMART" id="SM00909">
    <property type="entry name" value="Germane"/>
    <property type="match status" value="1"/>
</dbReference>
<feature type="chain" id="PRO_5038381995" evidence="1">
    <location>
        <begin position="34"/>
        <end position="600"/>
    </location>
</feature>
<reference evidence="3 4" key="1">
    <citation type="submission" date="2021-01" db="EMBL/GenBank/DDBJ databases">
        <title>Whole genome shotgun sequence of Planotetraspora mira NBRC 15435.</title>
        <authorList>
            <person name="Komaki H."/>
            <person name="Tamura T."/>
        </authorList>
    </citation>
    <scope>NUCLEOTIDE SEQUENCE [LARGE SCALE GENOMIC DNA]</scope>
    <source>
        <strain evidence="3 4">NBRC 15435</strain>
    </source>
</reference>
<feature type="signal peptide" evidence="1">
    <location>
        <begin position="1"/>
        <end position="33"/>
    </location>
</feature>
<gene>
    <name evidence="3" type="ORF">Pmi06nite_65860</name>
</gene>
<sequence>MWTDGTRSRGRRGRGTAFAAMALVVVAAANACAVVPTTGSPRAAEEDNSRDTLNQPYVRMIATPPRKDASPEDIVKGFQAAMASFDDPTLAVARQYLTETAAQKWNPWRQTTVFETKLVPEGLSGQDLKDAKDTTVTLKGTAVATIDSEGRYTPASGVVAQQFTLARASGAQWRIEAPPDARLLSTDDLKRDYRQVDLYYPPATQAVGLVVDRVWVPINPGTGVPETLVRRLLAGPTASIRDSVTSAFPDGTDLNQITVEGDTVVVDFTSPVESVPDDRIEAMKAQLTWTLGDLVTGRTVEIRVDGEPFRGTPLRFNPRDYSRFDPNVLPSQPQQYYMQDGKLFRAKEKGGEPVGGAAGAQGASFDKPAVSVDSPPQVAALVGDEGIWVTSTAVGGQWQRWIEGKTEDLTPPSWDRYGAVWTAERVGDHETQIWRAISGQAGRVTVIGKGLAESRVLALRVSRDGARVAAITQDANGEAVEIGTIVRSGGEATITNVQRLDARTDQDIVDIAWQDAASLLVLSKGKGGQELSTWSVMEGMEVPDAAIKLDAQAEIGSIVGAPPDHVLAGSDGEVRTYNVDKKAWGVIAKNGATDPVYPLG</sequence>
<name>A0A8J3TVK6_9ACTN</name>
<evidence type="ECO:0000313" key="3">
    <source>
        <dbReference type="EMBL" id="GII33144.1"/>
    </source>
</evidence>
<dbReference type="RefSeq" id="WP_203956983.1">
    <property type="nucleotide sequence ID" value="NZ_BOOO01000038.1"/>
</dbReference>
<evidence type="ECO:0000259" key="2">
    <source>
        <dbReference type="SMART" id="SM00909"/>
    </source>
</evidence>
<evidence type="ECO:0000256" key="1">
    <source>
        <dbReference type="SAM" id="SignalP"/>
    </source>
</evidence>
<evidence type="ECO:0000313" key="4">
    <source>
        <dbReference type="Proteomes" id="UP000650628"/>
    </source>
</evidence>
<dbReference type="InterPro" id="IPR059026">
    <property type="entry name" value="LpqB_N"/>
</dbReference>
<dbReference type="Pfam" id="PF10646">
    <property type="entry name" value="Germane"/>
    <property type="match status" value="1"/>
</dbReference>